<evidence type="ECO:0008006" key="3">
    <source>
        <dbReference type="Google" id="ProtNLM"/>
    </source>
</evidence>
<dbReference type="EMBL" id="JAGGKT010000005">
    <property type="protein sequence ID" value="MBP1932247.1"/>
    <property type="molecule type" value="Genomic_DNA"/>
</dbReference>
<sequence length="135" mass="16212">METIDFYIDWVQKQFHCEVYFIDDPEKVNGFVEYRNGGHVIYILGDRERMETEVFLDILAHEIGHVLYNRKMIELGMSYTEIVNRTQIKLDCFQYLLGQHIITDEEYSRLYASIEEEWFSNQAKESILEKMKGLR</sequence>
<keyword evidence="2" id="KW-1185">Reference proteome</keyword>
<organism evidence="1 2">
    <name type="scientific">Ammoniphilus resinae</name>
    <dbReference type="NCBI Taxonomy" id="861532"/>
    <lineage>
        <taxon>Bacteria</taxon>
        <taxon>Bacillati</taxon>
        <taxon>Bacillota</taxon>
        <taxon>Bacilli</taxon>
        <taxon>Bacillales</taxon>
        <taxon>Paenibacillaceae</taxon>
        <taxon>Aneurinibacillus group</taxon>
        <taxon>Ammoniphilus</taxon>
    </lineage>
</organism>
<proteinExistence type="predicted"/>
<protein>
    <recommendedName>
        <fullName evidence="3">IrrE N-terminal-like domain-containing protein</fullName>
    </recommendedName>
</protein>
<evidence type="ECO:0000313" key="1">
    <source>
        <dbReference type="EMBL" id="MBP1932247.1"/>
    </source>
</evidence>
<accession>A0ABS4GQ44</accession>
<reference evidence="1 2" key="1">
    <citation type="submission" date="2021-03" db="EMBL/GenBank/DDBJ databases">
        <title>Genomic Encyclopedia of Type Strains, Phase IV (KMG-IV): sequencing the most valuable type-strain genomes for metagenomic binning, comparative biology and taxonomic classification.</title>
        <authorList>
            <person name="Goeker M."/>
        </authorList>
    </citation>
    <scope>NUCLEOTIDE SEQUENCE [LARGE SCALE GENOMIC DNA]</scope>
    <source>
        <strain evidence="1 2">DSM 24738</strain>
    </source>
</reference>
<name>A0ABS4GQ44_9BACL</name>
<dbReference type="RefSeq" id="WP_209810295.1">
    <property type="nucleotide sequence ID" value="NZ_JAGGKT010000005.1"/>
</dbReference>
<dbReference type="Proteomes" id="UP001519343">
    <property type="component" value="Unassembled WGS sequence"/>
</dbReference>
<gene>
    <name evidence="1" type="ORF">J2Z37_002248</name>
</gene>
<comment type="caution">
    <text evidence="1">The sequence shown here is derived from an EMBL/GenBank/DDBJ whole genome shotgun (WGS) entry which is preliminary data.</text>
</comment>
<evidence type="ECO:0000313" key="2">
    <source>
        <dbReference type="Proteomes" id="UP001519343"/>
    </source>
</evidence>